<evidence type="ECO:0000256" key="3">
    <source>
        <dbReference type="ARBA" id="ARBA00022723"/>
    </source>
</evidence>
<evidence type="ECO:0000259" key="14">
    <source>
        <dbReference type="PROSITE" id="PS50950"/>
    </source>
</evidence>
<evidence type="ECO:0000256" key="5">
    <source>
        <dbReference type="ARBA" id="ARBA00022833"/>
    </source>
</evidence>
<comment type="subcellular location">
    <subcellularLocation>
        <location evidence="1">Nucleus</location>
        <location evidence="1">Nucleoplasm</location>
    </subcellularLocation>
</comment>
<dbReference type="PROSITE" id="PS50950">
    <property type="entry name" value="ZF_THAP"/>
    <property type="match status" value="1"/>
</dbReference>
<dbReference type="PANTHER" id="PTHR46600">
    <property type="entry name" value="THAP DOMAIN-CONTAINING"/>
    <property type="match status" value="1"/>
</dbReference>
<accession>A0AAV2P234</accession>
<keyword evidence="6" id="KW-0805">Transcription regulation</keyword>
<evidence type="ECO:0000256" key="13">
    <source>
        <dbReference type="SAM" id="Coils"/>
    </source>
</evidence>
<keyword evidence="3" id="KW-0479">Metal-binding</keyword>
<dbReference type="Pfam" id="PF05485">
    <property type="entry name" value="THAP"/>
    <property type="match status" value="1"/>
</dbReference>
<dbReference type="SUPFAM" id="SSF57716">
    <property type="entry name" value="Glucocorticoid receptor-like (DNA-binding domain)"/>
    <property type="match status" value="1"/>
</dbReference>
<dbReference type="SMART" id="SM00980">
    <property type="entry name" value="THAP"/>
    <property type="match status" value="1"/>
</dbReference>
<reference evidence="15" key="1">
    <citation type="submission" date="2024-04" db="EMBL/GenBank/DDBJ databases">
        <authorList>
            <consortium name="Molecular Ecology Group"/>
        </authorList>
    </citation>
    <scope>NUCLEOTIDE SEQUENCE</scope>
</reference>
<organism evidence="15 16">
    <name type="scientific">Lasius platythorax</name>
    <dbReference type="NCBI Taxonomy" id="488582"/>
    <lineage>
        <taxon>Eukaryota</taxon>
        <taxon>Metazoa</taxon>
        <taxon>Ecdysozoa</taxon>
        <taxon>Arthropoda</taxon>
        <taxon>Hexapoda</taxon>
        <taxon>Insecta</taxon>
        <taxon>Pterygota</taxon>
        <taxon>Neoptera</taxon>
        <taxon>Endopterygota</taxon>
        <taxon>Hymenoptera</taxon>
        <taxon>Apocrita</taxon>
        <taxon>Aculeata</taxon>
        <taxon>Formicoidea</taxon>
        <taxon>Formicidae</taxon>
        <taxon>Formicinae</taxon>
        <taxon>Lasius</taxon>
        <taxon>Lasius</taxon>
    </lineage>
</organism>
<dbReference type="EMBL" id="OZ034829">
    <property type="protein sequence ID" value="CAL1685200.1"/>
    <property type="molecule type" value="Genomic_DNA"/>
</dbReference>
<keyword evidence="10" id="KW-0539">Nucleus</keyword>
<comment type="similarity">
    <text evidence="2">Belongs to the THAP1 family.</text>
</comment>
<protein>
    <recommendedName>
        <fullName evidence="14">THAP-type domain-containing protein</fullName>
    </recommendedName>
</protein>
<evidence type="ECO:0000313" key="16">
    <source>
        <dbReference type="Proteomes" id="UP001497644"/>
    </source>
</evidence>
<evidence type="ECO:0000256" key="8">
    <source>
        <dbReference type="ARBA" id="ARBA00023125"/>
    </source>
</evidence>
<proteinExistence type="inferred from homology"/>
<evidence type="ECO:0000256" key="4">
    <source>
        <dbReference type="ARBA" id="ARBA00022771"/>
    </source>
</evidence>
<name>A0AAV2P234_9HYME</name>
<evidence type="ECO:0000256" key="7">
    <source>
        <dbReference type="ARBA" id="ARBA00023054"/>
    </source>
</evidence>
<dbReference type="InterPro" id="IPR026516">
    <property type="entry name" value="THAP1/10"/>
</dbReference>
<feature type="domain" description="THAP-type" evidence="14">
    <location>
        <begin position="1"/>
        <end position="80"/>
    </location>
</feature>
<dbReference type="Gene3D" id="6.20.210.20">
    <property type="entry name" value="THAP domain"/>
    <property type="match status" value="1"/>
</dbReference>
<keyword evidence="9" id="KW-0804">Transcription</keyword>
<evidence type="ECO:0000256" key="1">
    <source>
        <dbReference type="ARBA" id="ARBA00004642"/>
    </source>
</evidence>
<dbReference type="PANTHER" id="PTHR46600:SF1">
    <property type="entry name" value="THAP DOMAIN-CONTAINING PROTEIN 1"/>
    <property type="match status" value="1"/>
</dbReference>
<dbReference type="GO" id="GO:0043565">
    <property type="term" value="F:sequence-specific DNA binding"/>
    <property type="evidence" value="ECO:0007669"/>
    <property type="project" value="InterPro"/>
</dbReference>
<dbReference type="GO" id="GO:0005654">
    <property type="term" value="C:nucleoplasm"/>
    <property type="evidence" value="ECO:0007669"/>
    <property type="project" value="UniProtKB-SubCell"/>
</dbReference>
<keyword evidence="11" id="KW-0131">Cell cycle</keyword>
<dbReference type="AlphaFoldDB" id="A0AAV2P234"/>
<evidence type="ECO:0000256" key="10">
    <source>
        <dbReference type="ARBA" id="ARBA00023242"/>
    </source>
</evidence>
<evidence type="ECO:0000256" key="12">
    <source>
        <dbReference type="PROSITE-ProRule" id="PRU00309"/>
    </source>
</evidence>
<keyword evidence="7 13" id="KW-0175">Coiled coil</keyword>
<keyword evidence="4 12" id="KW-0863">Zinc-finger</keyword>
<evidence type="ECO:0000313" key="15">
    <source>
        <dbReference type="EMBL" id="CAL1685200.1"/>
    </source>
</evidence>
<gene>
    <name evidence="15" type="ORF">LPLAT_LOCUS10758</name>
</gene>
<evidence type="ECO:0000256" key="11">
    <source>
        <dbReference type="ARBA" id="ARBA00023306"/>
    </source>
</evidence>
<dbReference type="InterPro" id="IPR038441">
    <property type="entry name" value="THAP_Znf_sf"/>
</dbReference>
<dbReference type="Proteomes" id="UP001497644">
    <property type="component" value="Chromosome 6"/>
</dbReference>
<evidence type="ECO:0000256" key="2">
    <source>
        <dbReference type="ARBA" id="ARBA00006177"/>
    </source>
</evidence>
<evidence type="ECO:0000256" key="6">
    <source>
        <dbReference type="ARBA" id="ARBA00023015"/>
    </source>
</evidence>
<keyword evidence="8 12" id="KW-0238">DNA-binding</keyword>
<keyword evidence="5" id="KW-0862">Zinc</keyword>
<sequence>MPSSCCIPKCNNTTKNGFHLFRFPLNRPEILKMWINAIGKNFNPTKSHLICSAHFIATDLMERPNASGVRLKNLAVPSVFFEAPVPASTIITPVPTPVPVPVPVPTFLASIPNTEPASTASDTIKMTMRKPRKVMDSSFLSFKMQEMSPRKKKMWRTIKSLKQKLTRKEEKINSLENLLKNLRYKKL</sequence>
<dbReference type="GO" id="GO:0008270">
    <property type="term" value="F:zinc ion binding"/>
    <property type="evidence" value="ECO:0007669"/>
    <property type="project" value="UniProtKB-KW"/>
</dbReference>
<evidence type="ECO:0000256" key="9">
    <source>
        <dbReference type="ARBA" id="ARBA00023163"/>
    </source>
</evidence>
<dbReference type="SMART" id="SM00692">
    <property type="entry name" value="DM3"/>
    <property type="match status" value="1"/>
</dbReference>
<dbReference type="InterPro" id="IPR006612">
    <property type="entry name" value="THAP_Znf"/>
</dbReference>
<feature type="coiled-coil region" evidence="13">
    <location>
        <begin position="158"/>
        <end position="185"/>
    </location>
</feature>
<keyword evidence="16" id="KW-1185">Reference proteome</keyword>